<feature type="domain" description="Reverse transcriptase" evidence="1">
    <location>
        <begin position="1"/>
        <end position="151"/>
    </location>
</feature>
<dbReference type="GeneTree" id="ENSGT00940000165023"/>
<dbReference type="InParanoid" id="A0A803KE26"/>
<dbReference type="InterPro" id="IPR000477">
    <property type="entry name" value="RT_dom"/>
</dbReference>
<evidence type="ECO:0000259" key="1">
    <source>
        <dbReference type="PROSITE" id="PS50878"/>
    </source>
</evidence>
<evidence type="ECO:0000313" key="2">
    <source>
        <dbReference type="Ensembl" id="ENSXETP00000118653"/>
    </source>
</evidence>
<reference evidence="2" key="1">
    <citation type="journal article" date="2010" name="Science">
        <title>The genome of the Western clawed frog Xenopus tropicalis.</title>
        <authorList>
            <person name="Hellsten U."/>
            <person name="Harland R.M."/>
            <person name="Gilchrist M.J."/>
            <person name="Hendrix D."/>
            <person name="Jurka J."/>
            <person name="Kapitonov V."/>
            <person name="Ovcharenko I."/>
            <person name="Putnam N.H."/>
            <person name="Shu S."/>
            <person name="Taher L."/>
            <person name="Blitz I.L."/>
            <person name="Blumberg B."/>
            <person name="Dichmann D.S."/>
            <person name="Dubchak I."/>
            <person name="Amaya E."/>
            <person name="Detter J.C."/>
            <person name="Fletcher R."/>
            <person name="Gerhard D.S."/>
            <person name="Goodstein D."/>
            <person name="Graves T."/>
            <person name="Grigoriev I.V."/>
            <person name="Grimwood J."/>
            <person name="Kawashima T."/>
            <person name="Lindquist E."/>
            <person name="Lucas S.M."/>
            <person name="Mead P.E."/>
            <person name="Mitros T."/>
            <person name="Ogino H."/>
            <person name="Ohta Y."/>
            <person name="Poliakov A.V."/>
            <person name="Pollet N."/>
            <person name="Robert J."/>
            <person name="Salamov A."/>
            <person name="Sater A.K."/>
            <person name="Schmutz J."/>
            <person name="Terry A."/>
            <person name="Vize P.D."/>
            <person name="Warren W.C."/>
            <person name="Wells D."/>
            <person name="Wills A."/>
            <person name="Wilson R.K."/>
            <person name="Zimmerman L.B."/>
            <person name="Zorn A.M."/>
            <person name="Grainger R."/>
            <person name="Grammer T."/>
            <person name="Khokha M.K."/>
            <person name="Richardson P.M."/>
            <person name="Rokhsar D.S."/>
        </authorList>
    </citation>
    <scope>NUCLEOTIDE SEQUENCE [LARGE SCALE GENOMIC DNA]</scope>
    <source>
        <strain evidence="2">Nigerian</strain>
    </source>
</reference>
<sequence length="525" mass="60670">MNVPIFILNGIKVLYKSCFSQISVNGFLTQPVFLKSGVKQGCPLSPFLFICAIEPLLILLRTDKVIRGVPVPRGGGPQVKVLSYMDDLTVFCSSSYSIKRALFHTSFFCGASGFKLNMHKCNCLGVGVWDESPTPDILFQQDKIKILGIIFNSDITGTVNWDSVLMKLEKKVLIWNLRDLTMEGKILIIKMVLLPIMLHVGMVFPPSNVYIKKLTRVCFKFLWGSKMEKLKRESMYKDKSKGGRNVLNLLLFFHVKYFRFCFKLFNSDGIFSCFLKYAAGMVFKKWFRVPLNSPVLLCPPKHYAVLEKAVRLFNFKNVETEILGDQRKVSKVLKHDEVTVPVSNFSEDRSKKVWRNVFGKFLANTHKDLSWAIAHQCLPTREFQHRRGLVARAKCPRETCCIDETVLHLFWNCPFAQEVWKVAGPLFKHVGGFKDFNHLMVLFGLFVCSTSSQYNICWMMINCFKNAIWKTRNILLFKRDFIDVKNCIKIAFSEMYIYFLRDKKCLGAEKAMHVWGFKLWNDILM</sequence>
<dbReference type="Pfam" id="PF00078">
    <property type="entry name" value="RVT_1"/>
    <property type="match status" value="1"/>
</dbReference>
<dbReference type="PROSITE" id="PS50878">
    <property type="entry name" value="RT_POL"/>
    <property type="match status" value="1"/>
</dbReference>
<dbReference type="AlphaFoldDB" id="A0A803KE26"/>
<dbReference type="PANTHER" id="PTHR31635">
    <property type="entry name" value="REVERSE TRANSCRIPTASE DOMAIN-CONTAINING PROTEIN-RELATED"/>
    <property type="match status" value="1"/>
</dbReference>
<accession>A0A803KE26</accession>
<name>A0A803KE26_XENTR</name>
<dbReference type="InterPro" id="IPR026960">
    <property type="entry name" value="RVT-Znf"/>
</dbReference>
<protein>
    <recommendedName>
        <fullName evidence="1">Reverse transcriptase domain-containing protein</fullName>
    </recommendedName>
</protein>
<dbReference type="InterPro" id="IPR043502">
    <property type="entry name" value="DNA/RNA_pol_sf"/>
</dbReference>
<dbReference type="Ensembl" id="ENSXETT00000117574">
    <property type="protein sequence ID" value="ENSXETP00000118653"/>
    <property type="gene ID" value="ENSXETG00000042192"/>
</dbReference>
<organism evidence="2">
    <name type="scientific">Xenopus tropicalis</name>
    <name type="common">Western clawed frog</name>
    <name type="synonym">Silurana tropicalis</name>
    <dbReference type="NCBI Taxonomy" id="8364"/>
    <lineage>
        <taxon>Eukaryota</taxon>
        <taxon>Metazoa</taxon>
        <taxon>Chordata</taxon>
        <taxon>Craniata</taxon>
        <taxon>Vertebrata</taxon>
        <taxon>Euteleostomi</taxon>
        <taxon>Amphibia</taxon>
        <taxon>Batrachia</taxon>
        <taxon>Anura</taxon>
        <taxon>Pipoidea</taxon>
        <taxon>Pipidae</taxon>
        <taxon>Xenopodinae</taxon>
        <taxon>Xenopus</taxon>
        <taxon>Silurana</taxon>
    </lineage>
</organism>
<proteinExistence type="predicted"/>
<dbReference type="Pfam" id="PF13966">
    <property type="entry name" value="zf-RVT"/>
    <property type="match status" value="1"/>
</dbReference>
<reference evidence="2" key="2">
    <citation type="submission" date="2021-03" db="UniProtKB">
        <authorList>
            <consortium name="Ensembl"/>
        </authorList>
    </citation>
    <scope>IDENTIFICATION</scope>
</reference>
<dbReference type="SUPFAM" id="SSF56672">
    <property type="entry name" value="DNA/RNA polymerases"/>
    <property type="match status" value="1"/>
</dbReference>
<dbReference type="PANTHER" id="PTHR31635:SF196">
    <property type="entry name" value="REVERSE TRANSCRIPTASE DOMAIN-CONTAINING PROTEIN-RELATED"/>
    <property type="match status" value="1"/>
</dbReference>